<keyword evidence="3" id="KW-1185">Reference proteome</keyword>
<name>A0A8J4D4C1_9CHLO</name>
<evidence type="ECO:0000313" key="2">
    <source>
        <dbReference type="EMBL" id="GIL92361.1"/>
    </source>
</evidence>
<comment type="caution">
    <text evidence="2">The sequence shown here is derived from an EMBL/GenBank/DDBJ whole genome shotgun (WGS) entry which is preliminary data.</text>
</comment>
<gene>
    <name evidence="2" type="ORF">Vretifemale_19885</name>
</gene>
<reference evidence="2" key="1">
    <citation type="journal article" date="2021" name="Proc. Natl. Acad. Sci. U.S.A.">
        <title>Three genomes in the algal genus Volvox reveal the fate of a haploid sex-determining region after a transition to homothallism.</title>
        <authorList>
            <person name="Yamamoto K."/>
            <person name="Hamaji T."/>
            <person name="Kawai-Toyooka H."/>
            <person name="Matsuzaki R."/>
            <person name="Takahashi F."/>
            <person name="Nishimura Y."/>
            <person name="Kawachi M."/>
            <person name="Noguchi H."/>
            <person name="Minakuchi Y."/>
            <person name="Umen J.G."/>
            <person name="Toyoda A."/>
            <person name="Nozaki H."/>
        </authorList>
    </citation>
    <scope>NUCLEOTIDE SEQUENCE</scope>
    <source>
        <strain evidence="2">NIES-3786</strain>
    </source>
</reference>
<dbReference type="Gene3D" id="1.25.40.10">
    <property type="entry name" value="Tetratricopeptide repeat domain"/>
    <property type="match status" value="1"/>
</dbReference>
<proteinExistence type="predicted"/>
<evidence type="ECO:0000256" key="1">
    <source>
        <dbReference type="SAM" id="MobiDB-lite"/>
    </source>
</evidence>
<dbReference type="InterPro" id="IPR011990">
    <property type="entry name" value="TPR-like_helical_dom_sf"/>
</dbReference>
<protein>
    <recommendedName>
        <fullName evidence="4">Pentacotripeptide-repeat region of PRORP domain-containing protein</fullName>
    </recommendedName>
</protein>
<dbReference type="EMBL" id="BNCP01000076">
    <property type="protein sequence ID" value="GIL92361.1"/>
    <property type="molecule type" value="Genomic_DNA"/>
</dbReference>
<sequence>MFPASSSLCGLQNHRMSATQTTRICIKSSMTMHGINHHRLPTAGDVTTSGRQIAAERLVAFAGGEGLDDGASQFSQFRGFQQQAAAAARQQLADGPGERGQPGGGYRSQPYRKSYWGQLPQGWFAKPEYTAASLYEEIVRKCETNTCGQDALFMICRLATNTQEARIVLNAFAAVRASLVRQGSFKPYSEPLAAAFVHMIRSADAPDVLVEALQRASELGLLLSRTRLHEILRHWGEMGDLAKIEEVLGSMPLGGVAYDHVTAYIVIRTAVNLGAQDKAEYYAAAMQQRQIRLTNATVKLLELGRQRQRDLQRAAAAGTGTGRRQ</sequence>
<feature type="region of interest" description="Disordered" evidence="1">
    <location>
        <begin position="88"/>
        <end position="107"/>
    </location>
</feature>
<dbReference type="Proteomes" id="UP000747110">
    <property type="component" value="Unassembled WGS sequence"/>
</dbReference>
<accession>A0A8J4D4C1</accession>
<evidence type="ECO:0000313" key="3">
    <source>
        <dbReference type="Proteomes" id="UP000747110"/>
    </source>
</evidence>
<evidence type="ECO:0008006" key="4">
    <source>
        <dbReference type="Google" id="ProtNLM"/>
    </source>
</evidence>
<organism evidence="2 3">
    <name type="scientific">Volvox reticuliferus</name>
    <dbReference type="NCBI Taxonomy" id="1737510"/>
    <lineage>
        <taxon>Eukaryota</taxon>
        <taxon>Viridiplantae</taxon>
        <taxon>Chlorophyta</taxon>
        <taxon>core chlorophytes</taxon>
        <taxon>Chlorophyceae</taxon>
        <taxon>CS clade</taxon>
        <taxon>Chlamydomonadales</taxon>
        <taxon>Volvocaceae</taxon>
        <taxon>Volvox</taxon>
    </lineage>
</organism>
<dbReference type="AlphaFoldDB" id="A0A8J4D4C1"/>
<dbReference type="OrthoDB" id="533901at2759"/>